<dbReference type="EMBL" id="MAXA01000289">
    <property type="protein sequence ID" value="OHV18623.1"/>
    <property type="molecule type" value="Genomic_DNA"/>
</dbReference>
<evidence type="ECO:0008006" key="3">
    <source>
        <dbReference type="Google" id="ProtNLM"/>
    </source>
</evidence>
<dbReference type="Pfam" id="PF13563">
    <property type="entry name" value="2_5_RNA_ligase2"/>
    <property type="match status" value="1"/>
</dbReference>
<dbReference type="AlphaFoldDB" id="A0A1S1P6N8"/>
<reference evidence="2" key="1">
    <citation type="submission" date="2016-07" db="EMBL/GenBank/DDBJ databases">
        <title>Frankia sp. NRRL B-16219 Genome sequencing.</title>
        <authorList>
            <person name="Ghodhbane-Gtari F."/>
            <person name="Swanson E."/>
            <person name="Gueddou A."/>
            <person name="Louati M."/>
            <person name="Nouioui I."/>
            <person name="Hezbri K."/>
            <person name="Abebe-Akele F."/>
            <person name="Simpson S."/>
            <person name="Morris K."/>
            <person name="Thomas K."/>
            <person name="Gtari M."/>
            <person name="Tisa L.S."/>
        </authorList>
    </citation>
    <scope>NUCLEOTIDE SEQUENCE [LARGE SCALE GENOMIC DNA]</scope>
    <source>
        <strain evidence="2">NRRL B-16219</strain>
    </source>
</reference>
<dbReference type="InterPro" id="IPR009097">
    <property type="entry name" value="Cyclic_Pdiesterase"/>
</dbReference>
<proteinExistence type="predicted"/>
<comment type="caution">
    <text evidence="1">The sequence shown here is derived from an EMBL/GenBank/DDBJ whole genome shotgun (WGS) entry which is preliminary data.</text>
</comment>
<name>A0A1S1P6N8_9ACTN</name>
<sequence length="215" mass="23916">MDDWHRFTSLDRLDNHWDRPGWTPGRRSYHWMLTFENATELHTLADRCQQRLRLPVLDPVPPDGLHLTLQRLAFTDQIGRADVDRAVEQTCVRLAGVEPFSLAVGPLAGSSGAVRFSVLPWAPVVAVRDGLIEAITAVLGPAAVVVKPNGFRPHVGIAYCNSRTDAHPIISAVRDLRELPPVRVTVGAVALVELRREERAYRWDTSARVHLVSAC</sequence>
<dbReference type="Gene3D" id="3.90.1140.10">
    <property type="entry name" value="Cyclic phosphodiesterase"/>
    <property type="match status" value="1"/>
</dbReference>
<evidence type="ECO:0000313" key="2">
    <source>
        <dbReference type="Proteomes" id="UP000179769"/>
    </source>
</evidence>
<organism evidence="1 2">
    <name type="scientific">Parafrankia soli</name>
    <dbReference type="NCBI Taxonomy" id="2599596"/>
    <lineage>
        <taxon>Bacteria</taxon>
        <taxon>Bacillati</taxon>
        <taxon>Actinomycetota</taxon>
        <taxon>Actinomycetes</taxon>
        <taxon>Frankiales</taxon>
        <taxon>Frankiaceae</taxon>
        <taxon>Parafrankia</taxon>
    </lineage>
</organism>
<evidence type="ECO:0000313" key="1">
    <source>
        <dbReference type="EMBL" id="OHV18623.1"/>
    </source>
</evidence>
<dbReference type="OrthoDB" id="4541754at2"/>
<dbReference type="Proteomes" id="UP000179769">
    <property type="component" value="Unassembled WGS sequence"/>
</dbReference>
<protein>
    <recommendedName>
        <fullName evidence="3">2'-5' RNA ligase</fullName>
    </recommendedName>
</protein>
<keyword evidence="2" id="KW-1185">Reference proteome</keyword>
<gene>
    <name evidence="1" type="ORF">BBK14_29900</name>
</gene>
<dbReference type="SUPFAM" id="SSF55144">
    <property type="entry name" value="LigT-like"/>
    <property type="match status" value="1"/>
</dbReference>
<accession>A0A1S1P6N8</accession>